<reference evidence="3" key="1">
    <citation type="submission" date="2019-03" db="EMBL/GenBank/DDBJ databases">
        <title>Single cell metagenomics reveals metabolic interactions within the superorganism composed of flagellate Streblomastix strix and complex community of Bacteroidetes bacteria on its surface.</title>
        <authorList>
            <person name="Treitli S.C."/>
            <person name="Kolisko M."/>
            <person name="Husnik F."/>
            <person name="Keeling P."/>
            <person name="Hampl V."/>
        </authorList>
    </citation>
    <scope>NUCLEOTIDE SEQUENCE</scope>
    <source>
        <strain evidence="3">STM</strain>
    </source>
</reference>
<dbReference type="Pfam" id="PF14289">
    <property type="entry name" value="DUF4369"/>
    <property type="match status" value="1"/>
</dbReference>
<dbReference type="InterPro" id="IPR000866">
    <property type="entry name" value="AhpC/TSA"/>
</dbReference>
<dbReference type="InterPro" id="IPR025380">
    <property type="entry name" value="DUF4369"/>
</dbReference>
<evidence type="ECO:0000313" key="3">
    <source>
        <dbReference type="EMBL" id="KAA6335929.1"/>
    </source>
</evidence>
<dbReference type="Gene3D" id="3.40.30.10">
    <property type="entry name" value="Glutaredoxin"/>
    <property type="match status" value="1"/>
</dbReference>
<dbReference type="EMBL" id="SNRY01000845">
    <property type="protein sequence ID" value="KAA6335929.1"/>
    <property type="molecule type" value="Genomic_DNA"/>
</dbReference>
<dbReference type="PANTHER" id="PTHR42852:SF13">
    <property type="entry name" value="PROTEIN DIPZ"/>
    <property type="match status" value="1"/>
</dbReference>
<feature type="domain" description="DUF4369" evidence="2">
    <location>
        <begin position="23"/>
        <end position="113"/>
    </location>
</feature>
<proteinExistence type="predicted"/>
<accession>A0A5J4RQI3</accession>
<sequence length="383" mass="43771">MKRIYLVIIPILLLNACDSGLNFHVTGEVSDAKGKTLYLEASLLEGVALLDSVKLKNNGTFDFKQPRPECPEFYRLRIENKIVNFSVDSTETIYIKASYPEFSTNYNVEGSENSRRIKEITLKQIRLQNEVNKLIKRVQIGEINNADFETHIATVLKEYKEDMKTNYIYAMPNTASAYFALFQNVNNSLIFNPLNNKEDIKCFAAVATQLNTFYPAAVRSKNLYNLVIKGMKNTRPPKEQTFDIPEDKVTEVGVIDLNLKDIDGNQHKLTDLKGKVILLDFTVFQSASGISHNYVLRELYNKYADKGLEIYQVSLDADEHFWKTSAGNLPWICVRDVNGVYSSSVAIYNVQQLPTCFLINRKNELSIRSENIKTLEEEIKKML</sequence>
<feature type="domain" description="Alkyl hydroperoxide reductase subunit C/ Thiol specific antioxidant" evidence="1">
    <location>
        <begin position="255"/>
        <end position="364"/>
    </location>
</feature>
<dbReference type="InterPro" id="IPR050553">
    <property type="entry name" value="Thioredoxin_ResA/DsbE_sf"/>
</dbReference>
<evidence type="ECO:0000259" key="1">
    <source>
        <dbReference type="Pfam" id="PF00578"/>
    </source>
</evidence>
<dbReference type="Pfam" id="PF00578">
    <property type="entry name" value="AhpC-TSA"/>
    <property type="match status" value="1"/>
</dbReference>
<dbReference type="AlphaFoldDB" id="A0A5J4RQI3"/>
<evidence type="ECO:0000259" key="2">
    <source>
        <dbReference type="Pfam" id="PF14289"/>
    </source>
</evidence>
<organism evidence="3">
    <name type="scientific">termite gut metagenome</name>
    <dbReference type="NCBI Taxonomy" id="433724"/>
    <lineage>
        <taxon>unclassified sequences</taxon>
        <taxon>metagenomes</taxon>
        <taxon>organismal metagenomes</taxon>
    </lineage>
</organism>
<dbReference type="SUPFAM" id="SSF52833">
    <property type="entry name" value="Thioredoxin-like"/>
    <property type="match status" value="1"/>
</dbReference>
<name>A0A5J4RQI3_9ZZZZ</name>
<comment type="caution">
    <text evidence="3">The sequence shown here is derived from an EMBL/GenBank/DDBJ whole genome shotgun (WGS) entry which is preliminary data.</text>
</comment>
<dbReference type="PANTHER" id="PTHR42852">
    <property type="entry name" value="THIOL:DISULFIDE INTERCHANGE PROTEIN DSBE"/>
    <property type="match status" value="1"/>
</dbReference>
<protein>
    <submittedName>
        <fullName evidence="3">Thiol-disulfide oxidoreductase ResA</fullName>
    </submittedName>
</protein>
<gene>
    <name evidence="3" type="ORF">EZS27_015882</name>
</gene>
<dbReference type="InterPro" id="IPR036249">
    <property type="entry name" value="Thioredoxin-like_sf"/>
</dbReference>